<dbReference type="Gene3D" id="3.40.50.12780">
    <property type="entry name" value="N-terminal domain of ligase-like"/>
    <property type="match status" value="1"/>
</dbReference>
<keyword evidence="7" id="KW-0812">Transmembrane</keyword>
<dbReference type="EMBL" id="JABSTR010000007">
    <property type="protein sequence ID" value="KAH9375907.1"/>
    <property type="molecule type" value="Genomic_DNA"/>
</dbReference>
<name>A0A9J6GKS0_HAELO</name>
<keyword evidence="7" id="KW-0472">Membrane</keyword>
<keyword evidence="3" id="KW-0547">Nucleotide-binding</keyword>
<dbReference type="OMA" id="CAELVCI"/>
<evidence type="ECO:0000256" key="6">
    <source>
        <dbReference type="ARBA" id="ARBA00026121"/>
    </source>
</evidence>
<dbReference type="Proteomes" id="UP000821853">
    <property type="component" value="Chromosome 5"/>
</dbReference>
<keyword evidence="4" id="KW-0443">Lipid metabolism</keyword>
<evidence type="ECO:0000313" key="9">
    <source>
        <dbReference type="EMBL" id="KAH9375907.1"/>
    </source>
</evidence>
<dbReference type="EC" id="6.2.1.3" evidence="6"/>
<evidence type="ECO:0000256" key="5">
    <source>
        <dbReference type="ARBA" id="ARBA00022840"/>
    </source>
</evidence>
<dbReference type="GO" id="GO:0030182">
    <property type="term" value="P:neuron differentiation"/>
    <property type="evidence" value="ECO:0007669"/>
    <property type="project" value="TreeGrafter"/>
</dbReference>
<dbReference type="AlphaFoldDB" id="A0A9J6GKS0"/>
<evidence type="ECO:0000256" key="3">
    <source>
        <dbReference type="ARBA" id="ARBA00022741"/>
    </source>
</evidence>
<keyword evidence="7" id="KW-1133">Transmembrane helix</keyword>
<dbReference type="Pfam" id="PF00501">
    <property type="entry name" value="AMP-binding"/>
    <property type="match status" value="1"/>
</dbReference>
<proteinExistence type="inferred from homology"/>
<dbReference type="InterPro" id="IPR042099">
    <property type="entry name" value="ANL_N_sf"/>
</dbReference>
<dbReference type="PANTHER" id="PTHR43272">
    <property type="entry name" value="LONG-CHAIN-FATTY-ACID--COA LIGASE"/>
    <property type="match status" value="1"/>
</dbReference>
<dbReference type="SUPFAM" id="SSF56801">
    <property type="entry name" value="Acetyl-CoA synthetase-like"/>
    <property type="match status" value="1"/>
</dbReference>
<keyword evidence="2" id="KW-0436">Ligase</keyword>
<organism evidence="9 10">
    <name type="scientific">Haemaphysalis longicornis</name>
    <name type="common">Bush tick</name>
    <dbReference type="NCBI Taxonomy" id="44386"/>
    <lineage>
        <taxon>Eukaryota</taxon>
        <taxon>Metazoa</taxon>
        <taxon>Ecdysozoa</taxon>
        <taxon>Arthropoda</taxon>
        <taxon>Chelicerata</taxon>
        <taxon>Arachnida</taxon>
        <taxon>Acari</taxon>
        <taxon>Parasitiformes</taxon>
        <taxon>Ixodida</taxon>
        <taxon>Ixodoidea</taxon>
        <taxon>Ixodidae</taxon>
        <taxon>Haemaphysalinae</taxon>
        <taxon>Haemaphysalis</taxon>
    </lineage>
</organism>
<dbReference type="GO" id="GO:0005524">
    <property type="term" value="F:ATP binding"/>
    <property type="evidence" value="ECO:0007669"/>
    <property type="project" value="UniProtKB-KW"/>
</dbReference>
<dbReference type="GO" id="GO:0005811">
    <property type="term" value="C:lipid droplet"/>
    <property type="evidence" value="ECO:0007669"/>
    <property type="project" value="TreeGrafter"/>
</dbReference>
<evidence type="ECO:0000313" key="10">
    <source>
        <dbReference type="Proteomes" id="UP000821853"/>
    </source>
</evidence>
<sequence>MSSLAIQTVLAVIKVLVTVYDVITLPIYIIIQRPWIYWQKKQVRFAKPIIEGDPSSPYKRPPTPEPESLRGLQTLDEVARKAIRSYPKQPVLGTRPVLGRTEEVQPNGKVFQKYEEADRKIDLIARGLLAVGARPHEYLAILAETRVEWMLTAQACFRTNVPLVTMYTTLSNDAIVSAVNETEVTHMVTSSDLLPRVLSVADKMPSLTHIVYMVGTDTENFKPPATRLKVIPFSSLDQLGADYKLPESAPTADDVAIVMFTSGSLGKPKGVMATHKNLIASMSGFGTVAESFKAHAHDDTYIAYLPLAHMLELSAESILFGAGARIGYSSPLTLTDKSSALAKGCRGDITLLQPTLIACVPLILERVRQGVSEVAASRGPFFKAVFDYAVYYKNFWLDLGFATPLLDLLIFRRVSRLLGGKLKFMACGSAPLSNQTRRFVRACVCCQIVEGYGCTETSGAATIMDANDTNQGHVGAPLPGCYIRLIDWAEGNYRVTDKPNPRGEIVVGGPCVSKGYFKNDELTREFYREGRRREVFPDGTLKIIDRKKDLIKLQFGEYISLGHIESILKTCPLVDNVFAYGDSLRTYLVALVAPNLQQLQRLARDLGKKESATLQELCDDAQVSKAASESILSHATANGLQKSEVPRKVKLCPEPWSTDSGLVTATYKIRRKPLQTFYQRNIDALYG</sequence>
<keyword evidence="4" id="KW-0276">Fatty acid metabolism</keyword>
<comment type="similarity">
    <text evidence="1">Belongs to the ATP-dependent AMP-binding enzyme family.</text>
</comment>
<evidence type="ECO:0000256" key="2">
    <source>
        <dbReference type="ARBA" id="ARBA00022598"/>
    </source>
</evidence>
<comment type="caution">
    <text evidence="9">The sequence shown here is derived from an EMBL/GenBank/DDBJ whole genome shotgun (WGS) entry which is preliminary data.</text>
</comment>
<dbReference type="InterPro" id="IPR000873">
    <property type="entry name" value="AMP-dep_synth/lig_dom"/>
</dbReference>
<keyword evidence="5" id="KW-0067">ATP-binding</keyword>
<keyword evidence="10" id="KW-1185">Reference proteome</keyword>
<evidence type="ECO:0000256" key="7">
    <source>
        <dbReference type="SAM" id="Phobius"/>
    </source>
</evidence>
<dbReference type="GO" id="GO:0005886">
    <property type="term" value="C:plasma membrane"/>
    <property type="evidence" value="ECO:0007669"/>
    <property type="project" value="TreeGrafter"/>
</dbReference>
<dbReference type="VEuPathDB" id="VectorBase:HLOH_065516"/>
<evidence type="ECO:0000256" key="4">
    <source>
        <dbReference type="ARBA" id="ARBA00022832"/>
    </source>
</evidence>
<dbReference type="GO" id="GO:0005783">
    <property type="term" value="C:endoplasmic reticulum"/>
    <property type="evidence" value="ECO:0007669"/>
    <property type="project" value="TreeGrafter"/>
</dbReference>
<dbReference type="OrthoDB" id="1700726at2759"/>
<dbReference type="GO" id="GO:0090433">
    <property type="term" value="F:palmitoyl-CoA ligase activity"/>
    <property type="evidence" value="ECO:0007669"/>
    <property type="project" value="TreeGrafter"/>
</dbReference>
<evidence type="ECO:0000256" key="1">
    <source>
        <dbReference type="ARBA" id="ARBA00006432"/>
    </source>
</evidence>
<feature type="domain" description="AMP-dependent synthetase/ligase" evidence="8">
    <location>
        <begin position="114"/>
        <end position="517"/>
    </location>
</feature>
<accession>A0A9J6GKS0</accession>
<evidence type="ECO:0000259" key="8">
    <source>
        <dbReference type="Pfam" id="PF00501"/>
    </source>
</evidence>
<reference evidence="9 10" key="1">
    <citation type="journal article" date="2020" name="Cell">
        <title>Large-Scale Comparative Analyses of Tick Genomes Elucidate Their Genetic Diversity and Vector Capacities.</title>
        <authorList>
            <consortium name="Tick Genome and Microbiome Consortium (TIGMIC)"/>
            <person name="Jia N."/>
            <person name="Wang J."/>
            <person name="Shi W."/>
            <person name="Du L."/>
            <person name="Sun Y."/>
            <person name="Zhan W."/>
            <person name="Jiang J.F."/>
            <person name="Wang Q."/>
            <person name="Zhang B."/>
            <person name="Ji P."/>
            <person name="Bell-Sakyi L."/>
            <person name="Cui X.M."/>
            <person name="Yuan T.T."/>
            <person name="Jiang B.G."/>
            <person name="Yang W.F."/>
            <person name="Lam T.T."/>
            <person name="Chang Q.C."/>
            <person name="Ding S.J."/>
            <person name="Wang X.J."/>
            <person name="Zhu J.G."/>
            <person name="Ruan X.D."/>
            <person name="Zhao L."/>
            <person name="Wei J.T."/>
            <person name="Ye R.Z."/>
            <person name="Que T.C."/>
            <person name="Du C.H."/>
            <person name="Zhou Y.H."/>
            <person name="Cheng J.X."/>
            <person name="Dai P.F."/>
            <person name="Guo W.B."/>
            <person name="Han X.H."/>
            <person name="Huang E.J."/>
            <person name="Li L.F."/>
            <person name="Wei W."/>
            <person name="Gao Y.C."/>
            <person name="Liu J.Z."/>
            <person name="Shao H.Z."/>
            <person name="Wang X."/>
            <person name="Wang C.C."/>
            <person name="Yang T.C."/>
            <person name="Huo Q.B."/>
            <person name="Li W."/>
            <person name="Chen H.Y."/>
            <person name="Chen S.E."/>
            <person name="Zhou L.G."/>
            <person name="Ni X.B."/>
            <person name="Tian J.H."/>
            <person name="Sheng Y."/>
            <person name="Liu T."/>
            <person name="Pan Y.S."/>
            <person name="Xia L.Y."/>
            <person name="Li J."/>
            <person name="Zhao F."/>
            <person name="Cao W.C."/>
        </authorList>
    </citation>
    <scope>NUCLEOTIDE SEQUENCE [LARGE SCALE GENOMIC DNA]</scope>
    <source>
        <strain evidence="9">HaeL-2018</strain>
    </source>
</reference>
<feature type="transmembrane region" description="Helical" evidence="7">
    <location>
        <begin position="6"/>
        <end position="31"/>
    </location>
</feature>
<gene>
    <name evidence="9" type="ORF">HPB48_012547</name>
</gene>
<dbReference type="PANTHER" id="PTHR43272:SF83">
    <property type="entry name" value="ACYL-COA SYNTHETASE LONG-CHAIN, ISOFORM J"/>
    <property type="match status" value="1"/>
</dbReference>
<protein>
    <recommendedName>
        <fullName evidence="6">long-chain-fatty-acid--CoA ligase</fullName>
        <ecNumber evidence="6">6.2.1.3</ecNumber>
    </recommendedName>
</protein>
<dbReference type="GO" id="GO:0035336">
    <property type="term" value="P:long-chain fatty-acyl-CoA metabolic process"/>
    <property type="evidence" value="ECO:0007669"/>
    <property type="project" value="TreeGrafter"/>
</dbReference>